<proteinExistence type="predicted"/>
<reference evidence="5 6" key="1">
    <citation type="submission" date="2017-04" db="EMBL/GenBank/DDBJ databases">
        <authorList>
            <person name="Afonso C.L."/>
            <person name="Miller P.J."/>
            <person name="Scott M.A."/>
            <person name="Spackman E."/>
            <person name="Goraichik I."/>
            <person name="Dimitrov K.M."/>
            <person name="Suarez D.L."/>
            <person name="Swayne D.E."/>
        </authorList>
    </citation>
    <scope>NUCLEOTIDE SEQUENCE [LARGE SCALE GENOMIC DNA]</scope>
    <source>
        <strain evidence="5 6">DSM 26133</strain>
    </source>
</reference>
<dbReference type="Pfam" id="PF13424">
    <property type="entry name" value="TPR_12"/>
    <property type="match status" value="3"/>
</dbReference>
<dbReference type="AlphaFoldDB" id="A0A1W2GB79"/>
<dbReference type="SUPFAM" id="SSF48452">
    <property type="entry name" value="TPR-like"/>
    <property type="match status" value="3"/>
</dbReference>
<dbReference type="InterPro" id="IPR011990">
    <property type="entry name" value="TPR-like_helical_dom_sf"/>
</dbReference>
<organism evidence="5 6">
    <name type="scientific">Reichenbachiella faecimaris</name>
    <dbReference type="NCBI Taxonomy" id="692418"/>
    <lineage>
        <taxon>Bacteria</taxon>
        <taxon>Pseudomonadati</taxon>
        <taxon>Bacteroidota</taxon>
        <taxon>Cytophagia</taxon>
        <taxon>Cytophagales</taxon>
        <taxon>Reichenbachiellaceae</taxon>
        <taxon>Reichenbachiella</taxon>
    </lineage>
</organism>
<sequence>MDLDFRNMRNKVITLFALCCLSFSISFGQHSIDNPDYLAGEKHFEAGEFAAALAKYESAVQKLDVRQAGQCQLRIAEVNTRMGNAQVGLDMCHALENSLQDDPFLLAENYSVKGDAYLHLGRNGEAIKDLLKAQNLFQNAGVSSSKEMANCYNDLGIAYWNNGNTDLSLQYLQNALNIREELYGEHHPEVADSYNNIGLVNADINTFAAVIYFNNALKVYRSIYDENHPKIALVLNNLALQYDVQENYEQALEDLQQVSAIYNHLHEGDHPSKAFVAFSIGNVYYHQQSYDQALSYQNEALEMYTRLYGPKHPEIANIYNLKGDIYLKKGEYRMALETIQKAIYANLSDQELTDIYQNPKLESYYNADILLSSLQQKSDAFETYHYSKTLKFRDLGAALNTLEKADELVSHIRQIRLSEKDKISLSAKASEIYEAGVSLSYQMSQVVFKPKDYLEKAFYFAEKSKSAVLLSAIQDTNAKEFSGIPAELITEESELKASIVLQEQLLATNQEPEKEANLKQELLTLNNRYNEFVRQLEADYPNYYNLKFNVKHVGLSELQTALGANTALVTHFITENRIYTFYVTMDNFQVFRESKADDFDKQIFGLRNAMKYDMKNAFVRTGQRLYDELFPMKIKSHINQLLIIPEGGLSTIPFEALITEQKLEDELSYSQMPFLIKKYNVSYDNSATLFVQRKKEIDNYEGATEDILLVAPINFDKYQYQGLTGRLNDLPGSKAEIDEIKLLFKANARGATLLTESEATKANLTNENIKPYKYIHFATHGMVNESEPSLSRIFLRDGSLYSGDIYNIDINADLVCLSACETGLGKISKGEGIIGLSRALLYAGAKNLIVSLWTVADASTSQLMIDFYNNHLYSTTHNTFSGALRKAKLSLINDEKYNKPYYWAPFVLIGE</sequence>
<dbReference type="PANTHER" id="PTHR45641">
    <property type="entry name" value="TETRATRICOPEPTIDE REPEAT PROTEIN (AFU_ORTHOLOGUE AFUA_6G03870)"/>
    <property type="match status" value="1"/>
</dbReference>
<feature type="repeat" description="TPR" evidence="3">
    <location>
        <begin position="316"/>
        <end position="349"/>
    </location>
</feature>
<dbReference type="Proteomes" id="UP000192472">
    <property type="component" value="Unassembled WGS sequence"/>
</dbReference>
<dbReference type="PROSITE" id="PS50005">
    <property type="entry name" value="TPR"/>
    <property type="match status" value="3"/>
</dbReference>
<dbReference type="EMBL" id="FWYF01000002">
    <property type="protein sequence ID" value="SMD33917.1"/>
    <property type="molecule type" value="Genomic_DNA"/>
</dbReference>
<dbReference type="InterPro" id="IPR024983">
    <property type="entry name" value="CHAT_dom"/>
</dbReference>
<keyword evidence="6" id="KW-1185">Reference proteome</keyword>
<dbReference type="PANTHER" id="PTHR45641:SF19">
    <property type="entry name" value="NEPHROCYSTIN-3"/>
    <property type="match status" value="1"/>
</dbReference>
<evidence type="ECO:0000313" key="6">
    <source>
        <dbReference type="Proteomes" id="UP000192472"/>
    </source>
</evidence>
<dbReference type="Pfam" id="PF13181">
    <property type="entry name" value="TPR_8"/>
    <property type="match status" value="1"/>
</dbReference>
<protein>
    <submittedName>
        <fullName evidence="5">CHAT domain-containing protein</fullName>
    </submittedName>
</protein>
<evidence type="ECO:0000259" key="4">
    <source>
        <dbReference type="Pfam" id="PF12770"/>
    </source>
</evidence>
<feature type="domain" description="CHAT" evidence="4">
    <location>
        <begin position="620"/>
        <end position="911"/>
    </location>
</feature>
<feature type="repeat" description="TPR" evidence="3">
    <location>
        <begin position="149"/>
        <end position="182"/>
    </location>
</feature>
<evidence type="ECO:0000256" key="3">
    <source>
        <dbReference type="PROSITE-ProRule" id="PRU00339"/>
    </source>
</evidence>
<feature type="repeat" description="TPR" evidence="3">
    <location>
        <begin position="274"/>
        <end position="307"/>
    </location>
</feature>
<dbReference type="Gene3D" id="1.25.40.10">
    <property type="entry name" value="Tetratricopeptide repeat domain"/>
    <property type="match status" value="2"/>
</dbReference>
<accession>A0A1W2GB79</accession>
<dbReference type="InterPro" id="IPR019734">
    <property type="entry name" value="TPR_rpt"/>
</dbReference>
<gene>
    <name evidence="5" type="ORF">SAMN04488029_1738</name>
</gene>
<evidence type="ECO:0000313" key="5">
    <source>
        <dbReference type="EMBL" id="SMD33917.1"/>
    </source>
</evidence>
<keyword evidence="2 3" id="KW-0802">TPR repeat</keyword>
<dbReference type="SMART" id="SM00028">
    <property type="entry name" value="TPR"/>
    <property type="match status" value="6"/>
</dbReference>
<dbReference type="STRING" id="692418.SAMN04488029_1738"/>
<evidence type="ECO:0000256" key="1">
    <source>
        <dbReference type="ARBA" id="ARBA00022737"/>
    </source>
</evidence>
<name>A0A1W2GB79_REIFA</name>
<dbReference type="Pfam" id="PF12770">
    <property type="entry name" value="CHAT"/>
    <property type="match status" value="1"/>
</dbReference>
<dbReference type="OrthoDB" id="9771112at2"/>
<keyword evidence="1" id="KW-0677">Repeat</keyword>
<evidence type="ECO:0000256" key="2">
    <source>
        <dbReference type="ARBA" id="ARBA00022803"/>
    </source>
</evidence>